<dbReference type="GeneID" id="19134350"/>
<keyword evidence="2" id="KW-1185">Reference proteome</keyword>
<evidence type="ECO:0000313" key="2">
    <source>
        <dbReference type="Proteomes" id="UP000016934"/>
    </source>
</evidence>
<reference evidence="2" key="2">
    <citation type="journal article" date="2013" name="PLoS Genet.">
        <title>Comparative genome structure, secondary metabolite, and effector coding capacity across Cochliobolus pathogens.</title>
        <authorList>
            <person name="Condon B.J."/>
            <person name="Leng Y."/>
            <person name="Wu D."/>
            <person name="Bushley K.E."/>
            <person name="Ohm R.A."/>
            <person name="Otillar R."/>
            <person name="Martin J."/>
            <person name="Schackwitz W."/>
            <person name="Grimwood J."/>
            <person name="MohdZainudin N."/>
            <person name="Xue C."/>
            <person name="Wang R."/>
            <person name="Manning V.A."/>
            <person name="Dhillon B."/>
            <person name="Tu Z.J."/>
            <person name="Steffenson B.J."/>
            <person name="Salamov A."/>
            <person name="Sun H."/>
            <person name="Lowry S."/>
            <person name="LaButti K."/>
            <person name="Han J."/>
            <person name="Copeland A."/>
            <person name="Lindquist E."/>
            <person name="Barry K."/>
            <person name="Schmutz J."/>
            <person name="Baker S.E."/>
            <person name="Ciuffetti L.M."/>
            <person name="Grigoriev I.V."/>
            <person name="Zhong S."/>
            <person name="Turgeon B.G."/>
        </authorList>
    </citation>
    <scope>NUCLEOTIDE SEQUENCE [LARGE SCALE GENOMIC DNA]</scope>
    <source>
        <strain evidence="2">ND90Pr / ATCC 201652</strain>
    </source>
</reference>
<evidence type="ECO:0000313" key="1">
    <source>
        <dbReference type="EMBL" id="EMD69234.1"/>
    </source>
</evidence>
<sequence>MQVRPMSDTTPTWHVIYARFLTRLQRITPSLVNAGRLRAGTVRPCFLMLKQDLSYQIASSIGRDYELL</sequence>
<dbReference type="AlphaFoldDB" id="M2RRN4"/>
<reference evidence="1 2" key="1">
    <citation type="journal article" date="2012" name="PLoS Pathog.">
        <title>Diverse lifestyles and strategies of plant pathogenesis encoded in the genomes of eighteen Dothideomycetes fungi.</title>
        <authorList>
            <person name="Ohm R.A."/>
            <person name="Feau N."/>
            <person name="Henrissat B."/>
            <person name="Schoch C.L."/>
            <person name="Horwitz B.A."/>
            <person name="Barry K.W."/>
            <person name="Condon B.J."/>
            <person name="Copeland A.C."/>
            <person name="Dhillon B."/>
            <person name="Glaser F."/>
            <person name="Hesse C.N."/>
            <person name="Kosti I."/>
            <person name="LaButti K."/>
            <person name="Lindquist E.A."/>
            <person name="Lucas S."/>
            <person name="Salamov A.A."/>
            <person name="Bradshaw R.E."/>
            <person name="Ciuffetti L."/>
            <person name="Hamelin R.C."/>
            <person name="Kema G.H.J."/>
            <person name="Lawrence C."/>
            <person name="Scott J.A."/>
            <person name="Spatafora J.W."/>
            <person name="Turgeon B.G."/>
            <person name="de Wit P.J.G.M."/>
            <person name="Zhong S."/>
            <person name="Goodwin S.B."/>
            <person name="Grigoriev I.V."/>
        </authorList>
    </citation>
    <scope>NUCLEOTIDE SEQUENCE [LARGE SCALE GENOMIC DNA]</scope>
    <source>
        <strain evidence="2">ND90Pr / ATCC 201652</strain>
    </source>
</reference>
<dbReference type="OrthoDB" id="10309069at2759"/>
<dbReference type="EMBL" id="KB445637">
    <property type="protein sequence ID" value="EMD69234.1"/>
    <property type="molecule type" value="Genomic_DNA"/>
</dbReference>
<dbReference type="KEGG" id="bsc:COCSADRAFT_207762"/>
<dbReference type="Proteomes" id="UP000016934">
    <property type="component" value="Unassembled WGS sequence"/>
</dbReference>
<dbReference type="RefSeq" id="XP_007694623.1">
    <property type="nucleotide sequence ID" value="XM_007696433.1"/>
</dbReference>
<organism evidence="1 2">
    <name type="scientific">Cochliobolus sativus (strain ND90Pr / ATCC 201652)</name>
    <name type="common">Common root rot and spot blotch fungus</name>
    <name type="synonym">Bipolaris sorokiniana</name>
    <dbReference type="NCBI Taxonomy" id="665912"/>
    <lineage>
        <taxon>Eukaryota</taxon>
        <taxon>Fungi</taxon>
        <taxon>Dikarya</taxon>
        <taxon>Ascomycota</taxon>
        <taxon>Pezizomycotina</taxon>
        <taxon>Dothideomycetes</taxon>
        <taxon>Pleosporomycetidae</taxon>
        <taxon>Pleosporales</taxon>
        <taxon>Pleosporineae</taxon>
        <taxon>Pleosporaceae</taxon>
        <taxon>Bipolaris</taxon>
    </lineage>
</organism>
<proteinExistence type="predicted"/>
<dbReference type="HOGENOM" id="CLU_2793616_0_0_1"/>
<accession>M2RRN4</accession>
<gene>
    <name evidence="1" type="ORF">COCSADRAFT_207762</name>
</gene>
<protein>
    <submittedName>
        <fullName evidence="1">Uncharacterized protein</fullName>
    </submittedName>
</protein>
<name>M2RRN4_COCSN</name>